<dbReference type="Proteomes" id="UP001054945">
    <property type="component" value="Unassembled WGS sequence"/>
</dbReference>
<dbReference type="AlphaFoldDB" id="A0AAV4P5S0"/>
<reference evidence="1 2" key="1">
    <citation type="submission" date="2021-06" db="EMBL/GenBank/DDBJ databases">
        <title>Caerostris extrusa draft genome.</title>
        <authorList>
            <person name="Kono N."/>
            <person name="Arakawa K."/>
        </authorList>
    </citation>
    <scope>NUCLEOTIDE SEQUENCE [LARGE SCALE GENOMIC DNA]</scope>
</reference>
<dbReference type="EMBL" id="BPLR01004121">
    <property type="protein sequence ID" value="GIX92379.1"/>
    <property type="molecule type" value="Genomic_DNA"/>
</dbReference>
<evidence type="ECO:0000313" key="2">
    <source>
        <dbReference type="Proteomes" id="UP001054945"/>
    </source>
</evidence>
<comment type="caution">
    <text evidence="1">The sequence shown here is derived from an EMBL/GenBank/DDBJ whole genome shotgun (WGS) entry which is preliminary data.</text>
</comment>
<gene>
    <name evidence="1" type="ORF">CEXT_47141</name>
</gene>
<sequence>MQFFREKDINKCVLLASSRNPDMLFSPLARSSNVYTELRRGRERNMVMRNEETMTAGTEFRKVESGASIHSENSLFPGWLEHSGSFA</sequence>
<keyword evidence="2" id="KW-1185">Reference proteome</keyword>
<organism evidence="1 2">
    <name type="scientific">Caerostris extrusa</name>
    <name type="common">Bark spider</name>
    <name type="synonym">Caerostris bankana</name>
    <dbReference type="NCBI Taxonomy" id="172846"/>
    <lineage>
        <taxon>Eukaryota</taxon>
        <taxon>Metazoa</taxon>
        <taxon>Ecdysozoa</taxon>
        <taxon>Arthropoda</taxon>
        <taxon>Chelicerata</taxon>
        <taxon>Arachnida</taxon>
        <taxon>Araneae</taxon>
        <taxon>Araneomorphae</taxon>
        <taxon>Entelegynae</taxon>
        <taxon>Araneoidea</taxon>
        <taxon>Araneidae</taxon>
        <taxon>Caerostris</taxon>
    </lineage>
</organism>
<evidence type="ECO:0008006" key="3">
    <source>
        <dbReference type="Google" id="ProtNLM"/>
    </source>
</evidence>
<name>A0AAV4P5S0_CAEEX</name>
<protein>
    <recommendedName>
        <fullName evidence="3">Ycf15</fullName>
    </recommendedName>
</protein>
<accession>A0AAV4P5S0</accession>
<evidence type="ECO:0000313" key="1">
    <source>
        <dbReference type="EMBL" id="GIX92379.1"/>
    </source>
</evidence>
<proteinExistence type="predicted"/>